<dbReference type="SMART" id="SM00973">
    <property type="entry name" value="Sec63"/>
    <property type="match status" value="1"/>
</dbReference>
<dbReference type="Pfam" id="PF23445">
    <property type="entry name" value="WHD_SNRNP200"/>
    <property type="match status" value="1"/>
</dbReference>
<reference evidence="13 14" key="1">
    <citation type="journal article" date="2016" name="Mol. Biol. Evol.">
        <title>Comparative Genomics of Early-Diverging Mushroom-Forming Fungi Provides Insights into the Origins of Lignocellulose Decay Capabilities.</title>
        <authorList>
            <person name="Nagy L.G."/>
            <person name="Riley R."/>
            <person name="Tritt A."/>
            <person name="Adam C."/>
            <person name="Daum C."/>
            <person name="Floudas D."/>
            <person name="Sun H."/>
            <person name="Yadav J.S."/>
            <person name="Pangilinan J."/>
            <person name="Larsson K.H."/>
            <person name="Matsuura K."/>
            <person name="Barry K."/>
            <person name="Labutti K."/>
            <person name="Kuo R."/>
            <person name="Ohm R.A."/>
            <person name="Bhattacharya S.S."/>
            <person name="Shirouzu T."/>
            <person name="Yoshinaga Y."/>
            <person name="Martin F.M."/>
            <person name="Grigoriev I.V."/>
            <person name="Hibbett D.S."/>
        </authorList>
    </citation>
    <scope>NUCLEOTIDE SEQUENCE [LARGE SCALE GENOMIC DNA]</scope>
    <source>
        <strain evidence="13 14">HHB12029</strain>
    </source>
</reference>
<comment type="catalytic activity">
    <reaction evidence="10">
        <text>ATP + H2O = ADP + phosphate + H(+)</text>
        <dbReference type="Rhea" id="RHEA:13065"/>
        <dbReference type="ChEBI" id="CHEBI:15377"/>
        <dbReference type="ChEBI" id="CHEBI:15378"/>
        <dbReference type="ChEBI" id="CHEBI:30616"/>
        <dbReference type="ChEBI" id="CHEBI:43474"/>
        <dbReference type="ChEBI" id="CHEBI:456216"/>
        <dbReference type="EC" id="5.6.2.4"/>
    </reaction>
</comment>
<evidence type="ECO:0000256" key="3">
    <source>
        <dbReference type="ARBA" id="ARBA00022801"/>
    </source>
</evidence>
<dbReference type="PANTHER" id="PTHR47835">
    <property type="entry name" value="HFM1, ATP DEPENDENT DNA HELICASE HOMOLOG"/>
    <property type="match status" value="1"/>
</dbReference>
<evidence type="ECO:0000256" key="6">
    <source>
        <dbReference type="ARBA" id="ARBA00023235"/>
    </source>
</evidence>
<evidence type="ECO:0000313" key="13">
    <source>
        <dbReference type="EMBL" id="KZV96209.1"/>
    </source>
</evidence>
<dbReference type="GO" id="GO:0043138">
    <property type="term" value="F:3'-5' DNA helicase activity"/>
    <property type="evidence" value="ECO:0007669"/>
    <property type="project" value="UniProtKB-EC"/>
</dbReference>
<dbReference type="SUPFAM" id="SSF158702">
    <property type="entry name" value="Sec63 N-terminal domain-like"/>
    <property type="match status" value="1"/>
</dbReference>
<dbReference type="InterPro" id="IPR057842">
    <property type="entry name" value="WH_MER3"/>
</dbReference>
<dbReference type="SUPFAM" id="SSF52540">
    <property type="entry name" value="P-loop containing nucleoside triphosphate hydrolases"/>
    <property type="match status" value="1"/>
</dbReference>
<keyword evidence="14" id="KW-1185">Reference proteome</keyword>
<dbReference type="Pfam" id="PF02889">
    <property type="entry name" value="Sec63"/>
    <property type="match status" value="1"/>
</dbReference>
<dbReference type="InterPro" id="IPR014001">
    <property type="entry name" value="Helicase_ATP-bd"/>
</dbReference>
<dbReference type="PANTHER" id="PTHR47835:SF3">
    <property type="entry name" value="HELICASE FOR MEIOSIS 1"/>
    <property type="match status" value="1"/>
</dbReference>
<dbReference type="InParanoid" id="A0A166AY88"/>
<dbReference type="SMART" id="SM00487">
    <property type="entry name" value="DEXDc"/>
    <property type="match status" value="1"/>
</dbReference>
<proteinExistence type="inferred from homology"/>
<keyword evidence="3 13" id="KW-0378">Hydrolase</keyword>
<dbReference type="InterPro" id="IPR027417">
    <property type="entry name" value="P-loop_NTPase"/>
</dbReference>
<dbReference type="InterPro" id="IPR036390">
    <property type="entry name" value="WH_DNA-bd_sf"/>
</dbReference>
<keyword evidence="5" id="KW-0067">ATP-binding</keyword>
<evidence type="ECO:0000256" key="4">
    <source>
        <dbReference type="ARBA" id="ARBA00022806"/>
    </source>
</evidence>
<dbReference type="GO" id="GO:0005524">
    <property type="term" value="F:ATP binding"/>
    <property type="evidence" value="ECO:0007669"/>
    <property type="project" value="UniProtKB-KW"/>
</dbReference>
<name>A0A166AY88_EXIGL</name>
<feature type="domain" description="Helicase C-terminal" evidence="12">
    <location>
        <begin position="237"/>
        <end position="427"/>
    </location>
</feature>
<dbReference type="InterPro" id="IPR001650">
    <property type="entry name" value="Helicase_C-like"/>
</dbReference>
<dbReference type="SMART" id="SM00490">
    <property type="entry name" value="HELICc"/>
    <property type="match status" value="1"/>
</dbReference>
<accession>A0A166AY88</accession>
<dbReference type="InterPro" id="IPR052247">
    <property type="entry name" value="Meiotic_Crossover_Helicase"/>
</dbReference>
<dbReference type="Pfam" id="PF00270">
    <property type="entry name" value="DEAD"/>
    <property type="match status" value="1"/>
</dbReference>
<dbReference type="InterPro" id="IPR004179">
    <property type="entry name" value="Sec63-dom"/>
</dbReference>
<dbReference type="Gene3D" id="1.10.3380.10">
    <property type="entry name" value="Sec63 N-terminal domain-like domain"/>
    <property type="match status" value="1"/>
</dbReference>
<dbReference type="Proteomes" id="UP000077266">
    <property type="component" value="Unassembled WGS sequence"/>
</dbReference>
<evidence type="ECO:0000259" key="12">
    <source>
        <dbReference type="PROSITE" id="PS51194"/>
    </source>
</evidence>
<dbReference type="CDD" id="cd18795">
    <property type="entry name" value="SF2_C_Ski2"/>
    <property type="match status" value="1"/>
</dbReference>
<evidence type="ECO:0000256" key="10">
    <source>
        <dbReference type="ARBA" id="ARBA00048988"/>
    </source>
</evidence>
<evidence type="ECO:0000256" key="8">
    <source>
        <dbReference type="ARBA" id="ARBA00034617"/>
    </source>
</evidence>
<evidence type="ECO:0000313" key="14">
    <source>
        <dbReference type="Proteomes" id="UP000077266"/>
    </source>
</evidence>
<gene>
    <name evidence="13" type="ORF">EXIGLDRAFT_609437</name>
</gene>
<evidence type="ECO:0000256" key="9">
    <source>
        <dbReference type="ARBA" id="ARBA00034808"/>
    </source>
</evidence>
<dbReference type="InterPro" id="IPR011545">
    <property type="entry name" value="DEAD/DEAH_box_helicase_dom"/>
</dbReference>
<sequence length="818" mass="91901">MRVHVNVNRRAADVFAGLFKFPVFNAVQSKSFGTRRTTAPTGSGKTVLFELAMIRMIMNDSSKTAKCVYMAPTKALCSERFRDWSQKFEPLGIKCCELTGDTVTIGKGAWGEAHSSRVMYPEKWDSLTRTWAEHEDILARMKLFLVDEVHILNESRGSTLEVCLARMKLRGTAVRFILVSATAPNIGDIAAWIGRTGSLDAAAETFTFGEEFRPCQLKRFVYGYPRKQANEFQFQKSLDYKLYAHLQEHAVNKPILVFCPTRKGTLQTAEQLLKDYKEAKKGRSALPWHTPQKRAASRYVLAEAGIGIHHAGLQYGDRLLTEELFSKRVLRVIVATSTLAVGVNLPAHTVVIKGTQLYQNNGWSDYSEADIFQMMGRAGRPQFDKDGIAIILTDQADIKKYENLIGGQVNLESNLHHNLPEHINSEVGLGTITDAQTARSWLQNSFFYQRIQKNPAHYRLDKASSQSWTARVEELVTQSIQDLQDASLVAKEEDSDKLVSTEFGDIMSKYYIRLSTVSFSSRFAMHAAADRPLSLRSCAKRKSRLRLLVYNKLREHHDIRFKSSKVEKTNDKLFVLIQAILGGISLSDKEFDLGGQAHLDAIPVLRHCPRFARALADIGVIKQSGSLTKYSMELWLLNRRPPFGLEVLSAAKELPEFSLEILDSSIKTFGGKRDVECTITVQCTCTVEQSKQRRRKQKTALGPASVITVTSDDGFVDFRRIGRALAQEPKTFTIDAKLARPSQYIEISISADNFAGVAHVLTWKPTVDAREFPIPDTRPKTEEDLDVEMCMKDPDFWDSFNEAGEGMQTGMTDVCCTS</sequence>
<evidence type="ECO:0000256" key="7">
    <source>
        <dbReference type="ARBA" id="ARBA00023254"/>
    </source>
</evidence>
<dbReference type="AlphaFoldDB" id="A0A166AY88"/>
<dbReference type="PROSITE" id="PS51194">
    <property type="entry name" value="HELICASE_CTER"/>
    <property type="match status" value="1"/>
</dbReference>
<dbReference type="FunFam" id="1.10.10.10:FF:000012">
    <property type="entry name" value="U5 small nuclear ribonucleoprotein helicase"/>
    <property type="match status" value="1"/>
</dbReference>
<dbReference type="EMBL" id="KV425946">
    <property type="protein sequence ID" value="KZV96209.1"/>
    <property type="molecule type" value="Genomic_DNA"/>
</dbReference>
<dbReference type="STRING" id="1314781.A0A166AY88"/>
<dbReference type="PROSITE" id="PS51192">
    <property type="entry name" value="HELICASE_ATP_BIND_1"/>
    <property type="match status" value="1"/>
</dbReference>
<protein>
    <recommendedName>
        <fullName evidence="9">DNA 3'-5' helicase</fullName>
        <ecNumber evidence="9">5.6.2.4</ecNumber>
    </recommendedName>
</protein>
<dbReference type="GO" id="GO:0016787">
    <property type="term" value="F:hydrolase activity"/>
    <property type="evidence" value="ECO:0007669"/>
    <property type="project" value="UniProtKB-KW"/>
</dbReference>
<comment type="similarity">
    <text evidence="1">Belongs to the helicase family. SKI2 subfamily.</text>
</comment>
<dbReference type="Gene3D" id="3.40.50.300">
    <property type="entry name" value="P-loop containing nucleotide triphosphate hydrolases"/>
    <property type="match status" value="2"/>
</dbReference>
<keyword evidence="2" id="KW-0547">Nucleotide-binding</keyword>
<dbReference type="GO" id="GO:0051321">
    <property type="term" value="P:meiotic cell cycle"/>
    <property type="evidence" value="ECO:0007669"/>
    <property type="project" value="UniProtKB-KW"/>
</dbReference>
<dbReference type="GO" id="GO:0003676">
    <property type="term" value="F:nucleic acid binding"/>
    <property type="evidence" value="ECO:0007669"/>
    <property type="project" value="InterPro"/>
</dbReference>
<keyword evidence="6" id="KW-0413">Isomerase</keyword>
<keyword evidence="4" id="KW-0347">Helicase</keyword>
<evidence type="ECO:0000256" key="2">
    <source>
        <dbReference type="ARBA" id="ARBA00022741"/>
    </source>
</evidence>
<evidence type="ECO:0000259" key="11">
    <source>
        <dbReference type="PROSITE" id="PS51192"/>
    </source>
</evidence>
<comment type="catalytic activity">
    <reaction evidence="8">
        <text>Couples ATP hydrolysis with the unwinding of duplex DNA by translocating in the 3'-5' direction.</text>
        <dbReference type="EC" id="5.6.2.4"/>
    </reaction>
</comment>
<evidence type="ECO:0000256" key="5">
    <source>
        <dbReference type="ARBA" id="ARBA00022840"/>
    </source>
</evidence>
<dbReference type="OrthoDB" id="5575at2759"/>
<dbReference type="SUPFAM" id="SSF46785">
    <property type="entry name" value="Winged helix' DNA-binding domain"/>
    <property type="match status" value="1"/>
</dbReference>
<organism evidence="13 14">
    <name type="scientific">Exidia glandulosa HHB12029</name>
    <dbReference type="NCBI Taxonomy" id="1314781"/>
    <lineage>
        <taxon>Eukaryota</taxon>
        <taxon>Fungi</taxon>
        <taxon>Dikarya</taxon>
        <taxon>Basidiomycota</taxon>
        <taxon>Agaricomycotina</taxon>
        <taxon>Agaricomycetes</taxon>
        <taxon>Auriculariales</taxon>
        <taxon>Exidiaceae</taxon>
        <taxon>Exidia</taxon>
    </lineage>
</organism>
<evidence type="ECO:0000256" key="1">
    <source>
        <dbReference type="ARBA" id="ARBA00010140"/>
    </source>
</evidence>
<feature type="domain" description="Helicase ATP-binding" evidence="11">
    <location>
        <begin position="26"/>
        <end position="192"/>
    </location>
</feature>
<dbReference type="EC" id="5.6.2.4" evidence="9"/>
<keyword evidence="7" id="KW-0469">Meiosis</keyword>
<dbReference type="InterPro" id="IPR036388">
    <property type="entry name" value="WH-like_DNA-bd_sf"/>
</dbReference>
<dbReference type="Pfam" id="PF00271">
    <property type="entry name" value="Helicase_C"/>
    <property type="match status" value="1"/>
</dbReference>
<dbReference type="Gene3D" id="1.10.10.10">
    <property type="entry name" value="Winged helix-like DNA-binding domain superfamily/Winged helix DNA-binding domain"/>
    <property type="match status" value="1"/>
</dbReference>